<keyword evidence="4" id="KW-1185">Reference proteome</keyword>
<keyword evidence="2" id="KW-1133">Transmembrane helix</keyword>
<evidence type="ECO:0000313" key="4">
    <source>
        <dbReference type="Proteomes" id="UP000196355"/>
    </source>
</evidence>
<name>A0A202BRV5_9FLAO</name>
<dbReference type="EMBL" id="MVAG01000164">
    <property type="protein sequence ID" value="OVE54209.1"/>
    <property type="molecule type" value="Genomic_DNA"/>
</dbReference>
<evidence type="ECO:0000313" key="3">
    <source>
        <dbReference type="EMBL" id="OVE54209.1"/>
    </source>
</evidence>
<organism evidence="3 4">
    <name type="scientific">Chryseobacterium mucoviscidosis</name>
    <dbReference type="NCBI Taxonomy" id="1945581"/>
    <lineage>
        <taxon>Bacteria</taxon>
        <taxon>Pseudomonadati</taxon>
        <taxon>Bacteroidota</taxon>
        <taxon>Flavobacteriia</taxon>
        <taxon>Flavobacteriales</taxon>
        <taxon>Weeksellaceae</taxon>
        <taxon>Chryseobacterium group</taxon>
        <taxon>Chryseobacterium</taxon>
    </lineage>
</organism>
<dbReference type="Proteomes" id="UP000196355">
    <property type="component" value="Unassembled WGS sequence"/>
</dbReference>
<accession>A0A202BRV5</accession>
<protein>
    <recommendedName>
        <fullName evidence="5">DUF4280 domain-containing protein</fullName>
    </recommendedName>
</protein>
<feature type="compositionally biased region" description="Basic and acidic residues" evidence="1">
    <location>
        <begin position="296"/>
        <end position="330"/>
    </location>
</feature>
<reference evidence="4" key="1">
    <citation type="submission" date="2017-02" db="EMBL/GenBank/DDBJ databases">
        <authorList>
            <person name="Tetz G."/>
            <person name="Tetz V."/>
        </authorList>
    </citation>
    <scope>NUCLEOTIDE SEQUENCE [LARGE SCALE GENOMIC DNA]</scope>
    <source>
        <strain evidence="4">VT16-26</strain>
    </source>
</reference>
<proteinExistence type="predicted"/>
<gene>
    <name evidence="3" type="ORF">B0E34_19420</name>
</gene>
<feature type="region of interest" description="Disordered" evidence="1">
    <location>
        <begin position="293"/>
        <end position="374"/>
    </location>
</feature>
<dbReference type="AlphaFoldDB" id="A0A202BRV5"/>
<keyword evidence="2" id="KW-0812">Transmembrane</keyword>
<feature type="transmembrane region" description="Helical" evidence="2">
    <location>
        <begin position="83"/>
        <end position="107"/>
    </location>
</feature>
<evidence type="ECO:0008006" key="5">
    <source>
        <dbReference type="Google" id="ProtNLM"/>
    </source>
</evidence>
<dbReference type="RefSeq" id="WP_087712157.1">
    <property type="nucleotide sequence ID" value="NZ_MVAG01000164.1"/>
</dbReference>
<comment type="caution">
    <text evidence="3">The sequence shown here is derived from an EMBL/GenBank/DDBJ whole genome shotgun (WGS) entry which is preliminary data.</text>
</comment>
<feature type="transmembrane region" description="Helical" evidence="2">
    <location>
        <begin position="58"/>
        <end position="77"/>
    </location>
</feature>
<sequence>MGNKIITEKDFWMCSSGAMPAQLQGTRKSNKKSSGDVYITVADTATSSWIDFGCTKNMLLAALITAIAVVVVVALIVGTGGVAAIGLIGMMAIGAAAGVAGGIVAAVDGALKCGQKNATARTWSDSKGNLLLTGTPAITGDKTMTCSIGGVVKFAPEIKSWTHALALGGFNYVTQLAGCALGGAAVGAGGFLVSGLAGGSLAVAAPTFSSVLSNVAGSFTGIWGGSRALFGLNSLANEHAYGNVQDAGDAGAALVNGGVPEIGMGQRIFTGQAHPSDYLLFLYLLNIRAKGPATPHVEEPNTAGDKDGNTPTDKDGNTANKDEGQPKEEGNQTPEDEGANRSKGQGDEGQNNSNKNKKGDAYESPPKTPQEKLVEATEAKAKEIVGSQSASERGPCLSGVYDPATGKTFFGQNFKTNATGRAAYEKWLTDPPELGGADPIIKQKVAEYEAKIKSGEIKPPETADNRLAAHSEMRAYDQALKARREAGLPVDENSIREMDLHNRDLQNNAIKNNGGTPPPKVRCPHCGFLTDGINTHGHN</sequence>
<keyword evidence="2" id="KW-0472">Membrane</keyword>
<evidence type="ECO:0000256" key="1">
    <source>
        <dbReference type="SAM" id="MobiDB-lite"/>
    </source>
</evidence>
<evidence type="ECO:0000256" key="2">
    <source>
        <dbReference type="SAM" id="Phobius"/>
    </source>
</evidence>